<gene>
    <name evidence="2" type="ORF">Ciccas_013244</name>
</gene>
<accession>A0ABD2PL32</accession>
<comment type="caution">
    <text evidence="2">The sequence shown here is derived from an EMBL/GenBank/DDBJ whole genome shotgun (WGS) entry which is preliminary data.</text>
</comment>
<evidence type="ECO:0000256" key="1">
    <source>
        <dbReference type="SAM" id="MobiDB-lite"/>
    </source>
</evidence>
<name>A0ABD2PL32_9PLAT</name>
<feature type="compositionally biased region" description="Low complexity" evidence="1">
    <location>
        <begin position="115"/>
        <end position="125"/>
    </location>
</feature>
<proteinExistence type="predicted"/>
<feature type="region of interest" description="Disordered" evidence="1">
    <location>
        <begin position="99"/>
        <end position="160"/>
    </location>
</feature>
<protein>
    <submittedName>
        <fullName evidence="2">Uncharacterized protein</fullName>
    </submittedName>
</protein>
<dbReference type="EMBL" id="JBJKFK010005619">
    <property type="protein sequence ID" value="KAL3308228.1"/>
    <property type="molecule type" value="Genomic_DNA"/>
</dbReference>
<evidence type="ECO:0000313" key="3">
    <source>
        <dbReference type="Proteomes" id="UP001626550"/>
    </source>
</evidence>
<dbReference type="Proteomes" id="UP001626550">
    <property type="component" value="Unassembled WGS sequence"/>
</dbReference>
<dbReference type="AlphaFoldDB" id="A0ABD2PL32"/>
<evidence type="ECO:0000313" key="2">
    <source>
        <dbReference type="EMBL" id="KAL3308228.1"/>
    </source>
</evidence>
<keyword evidence="3" id="KW-1185">Reference proteome</keyword>
<reference evidence="2 3" key="1">
    <citation type="submission" date="2024-11" db="EMBL/GenBank/DDBJ databases">
        <title>Adaptive evolution of stress response genes in parasites aligns with host niche diversity.</title>
        <authorList>
            <person name="Hahn C."/>
            <person name="Resl P."/>
        </authorList>
    </citation>
    <scope>NUCLEOTIDE SEQUENCE [LARGE SCALE GENOMIC DNA]</scope>
    <source>
        <strain evidence="2">EGGRZ-B1_66</strain>
        <tissue evidence="2">Body</tissue>
    </source>
</reference>
<sequence length="160" mass="16974">MPNYAKVPSMPFPGDLGGSSSAAASSYLAAAATMAMMAAVKGQQIPMEEQTKPDLNGLLMELLRGGCGVEKLTSDQITQLLIANKKPLIQGFFATAETGNATQSSDSAGEEESFDSPSSRSPSSFNVAFLAGAQARKRPSDEQEETARHEEKRAREDCLL</sequence>
<feature type="compositionally biased region" description="Basic and acidic residues" evidence="1">
    <location>
        <begin position="138"/>
        <end position="160"/>
    </location>
</feature>
<organism evidence="2 3">
    <name type="scientific">Cichlidogyrus casuarinus</name>
    <dbReference type="NCBI Taxonomy" id="1844966"/>
    <lineage>
        <taxon>Eukaryota</taxon>
        <taxon>Metazoa</taxon>
        <taxon>Spiralia</taxon>
        <taxon>Lophotrochozoa</taxon>
        <taxon>Platyhelminthes</taxon>
        <taxon>Monogenea</taxon>
        <taxon>Monopisthocotylea</taxon>
        <taxon>Dactylogyridea</taxon>
        <taxon>Ancyrocephalidae</taxon>
        <taxon>Cichlidogyrus</taxon>
    </lineage>
</organism>